<dbReference type="AlphaFoldDB" id="A0A5J4N579"/>
<feature type="domain" description="FERM" evidence="1">
    <location>
        <begin position="14"/>
        <end position="129"/>
    </location>
</feature>
<evidence type="ECO:0000313" key="3">
    <source>
        <dbReference type="Proteomes" id="UP000324629"/>
    </source>
</evidence>
<dbReference type="Gene3D" id="3.10.20.90">
    <property type="entry name" value="Phosphatidylinositol 3-kinase Catalytic Subunit, Chain A, domain 1"/>
    <property type="match status" value="1"/>
</dbReference>
<organism evidence="2 3">
    <name type="scientific">Paragonimus westermani</name>
    <dbReference type="NCBI Taxonomy" id="34504"/>
    <lineage>
        <taxon>Eukaryota</taxon>
        <taxon>Metazoa</taxon>
        <taxon>Spiralia</taxon>
        <taxon>Lophotrochozoa</taxon>
        <taxon>Platyhelminthes</taxon>
        <taxon>Trematoda</taxon>
        <taxon>Digenea</taxon>
        <taxon>Plagiorchiida</taxon>
        <taxon>Troglotremata</taxon>
        <taxon>Troglotrematidae</taxon>
        <taxon>Paragonimus</taxon>
    </lineage>
</organism>
<evidence type="ECO:0000259" key="1">
    <source>
        <dbReference type="PROSITE" id="PS50057"/>
    </source>
</evidence>
<dbReference type="EMBL" id="QNGE01009406">
    <property type="protein sequence ID" value="KAA3670577.1"/>
    <property type="molecule type" value="Genomic_DNA"/>
</dbReference>
<dbReference type="PANTHER" id="PTHR23281">
    <property type="entry name" value="MERLIN/MOESIN/EZRIN/RADIXIN"/>
    <property type="match status" value="1"/>
</dbReference>
<reference evidence="2 3" key="1">
    <citation type="journal article" date="2019" name="Gigascience">
        <title>Whole-genome sequence of the oriental lung fluke Paragonimus westermani.</title>
        <authorList>
            <person name="Oey H."/>
            <person name="Zakrzewski M."/>
            <person name="Narain K."/>
            <person name="Devi K.R."/>
            <person name="Agatsuma T."/>
            <person name="Nawaratna S."/>
            <person name="Gobert G.N."/>
            <person name="Jones M.K."/>
            <person name="Ragan M.A."/>
            <person name="McManus D.P."/>
            <person name="Krause L."/>
        </authorList>
    </citation>
    <scope>NUCLEOTIDE SEQUENCE [LARGE SCALE GENOMIC DNA]</scope>
    <source>
        <strain evidence="2 3">IND2009</strain>
    </source>
</reference>
<gene>
    <name evidence="2" type="ORF">DEA37_0014461</name>
</gene>
<sequence>ILENKILANTSYPNVQTVGCCFNTSFEAVGALVVGTPLVRSLGMAPKWVCNTVGLREVWYFGLTYLDAKGVQKWLKLNKKISTICKWKNGLTEFLFKVKFYPEEVSEELIQDVTQRLFYFEVFQTCVLT</sequence>
<dbReference type="Proteomes" id="UP000324629">
    <property type="component" value="Unassembled WGS sequence"/>
</dbReference>
<dbReference type="Gene3D" id="1.20.80.60">
    <property type="match status" value="1"/>
</dbReference>
<comment type="caution">
    <text evidence="2">The sequence shown here is derived from an EMBL/GenBank/DDBJ whole genome shotgun (WGS) entry which is preliminary data.</text>
</comment>
<name>A0A5J4N579_9TREM</name>
<dbReference type="InterPro" id="IPR029071">
    <property type="entry name" value="Ubiquitin-like_domsf"/>
</dbReference>
<dbReference type="Pfam" id="PF09379">
    <property type="entry name" value="FERM_N"/>
    <property type="match status" value="1"/>
</dbReference>
<dbReference type="GO" id="GO:0003779">
    <property type="term" value="F:actin binding"/>
    <property type="evidence" value="ECO:0007669"/>
    <property type="project" value="InterPro"/>
</dbReference>
<evidence type="ECO:0000313" key="2">
    <source>
        <dbReference type="EMBL" id="KAA3670577.1"/>
    </source>
</evidence>
<keyword evidence="3" id="KW-1185">Reference proteome</keyword>
<dbReference type="InterPro" id="IPR000299">
    <property type="entry name" value="FERM_domain"/>
</dbReference>
<dbReference type="SUPFAM" id="SSF54236">
    <property type="entry name" value="Ubiquitin-like"/>
    <property type="match status" value="1"/>
</dbReference>
<accession>A0A5J4N579</accession>
<proteinExistence type="predicted"/>
<protein>
    <recommendedName>
        <fullName evidence="1">FERM domain-containing protein</fullName>
    </recommendedName>
</protein>
<dbReference type="PROSITE" id="PS50057">
    <property type="entry name" value="FERM_3"/>
    <property type="match status" value="1"/>
</dbReference>
<dbReference type="InterPro" id="IPR018979">
    <property type="entry name" value="FERM_N"/>
</dbReference>
<dbReference type="InterPro" id="IPR011174">
    <property type="entry name" value="ERM"/>
</dbReference>
<feature type="non-terminal residue" evidence="2">
    <location>
        <position position="1"/>
    </location>
</feature>